<sequence length="642" mass="72673">MLGLSIVNLGVYAVYFSVTIAAQIVLFGLTVLSKTVQFFISRDFIKYINALNEFLQLPPSDVVGTLKFGFQEVVSPKSKPMDDRSIPFERLMQIVAKLPQNDPASIGIQRKLIQQFWDDLQKPQYVFPEYGYREADGSNNSVIYPNMGKANTPYARSVTSKRIRLTDNYLPAPDVLFDTLLDRGDKFVPHPFNINTLLFHLATLITHDLFHSSPTNPMINQATSYADLSVLYGDSKESQWSIRTGKKGLIRPDSFADRRVTFLLPGVGALLIVFSRNHNFIAQKLLEINQDNRFSANRGEDVQDEHLFQTARLINGACYANLILHNYVRCILGLPADTDFTLDPLMEPPKSDSRNGNAVSLEFNFVYRWHSALGEKDTRWLEESRINQQYREFKTEVSSIIKTTPPDEVHDKINSLLAQKLSVIDPGVKPEDIDKGLIIGLRRGPDDRYADADIVNLLKSSMDSVAGKLGAGMVPTSFKDVEIAGIMQSRMAGCCTLNEFRRYFNLKEYETFEEINPDPRIAKTLRALYRHPNNVELYPGIVVESTKTNGGISLPYTTSRAILADAVNLLRNDRFLTDEYNPARLTNWGYEYTVGTGSYNKRFHGSVFPRMLREAFPEQFKADDDPYLISPFYITKGRGKTA</sequence>
<dbReference type="GO" id="GO:0046872">
    <property type="term" value="F:metal ion binding"/>
    <property type="evidence" value="ECO:0007669"/>
    <property type="project" value="UniProtKB-KW"/>
</dbReference>
<comment type="caution">
    <text evidence="7">The sequence shown here is derived from an EMBL/GenBank/DDBJ whole genome shotgun (WGS) entry which is preliminary data.</text>
</comment>
<dbReference type="GO" id="GO:0051213">
    <property type="term" value="F:dioxygenase activity"/>
    <property type="evidence" value="ECO:0007669"/>
    <property type="project" value="UniProtKB-KW"/>
</dbReference>
<evidence type="ECO:0000313" key="8">
    <source>
        <dbReference type="Proteomes" id="UP000193498"/>
    </source>
</evidence>
<dbReference type="SUPFAM" id="SSF48113">
    <property type="entry name" value="Heme-dependent peroxidases"/>
    <property type="match status" value="1"/>
</dbReference>
<dbReference type="InterPro" id="IPR019791">
    <property type="entry name" value="Haem_peroxidase_animal"/>
</dbReference>
<dbReference type="GO" id="GO:0006979">
    <property type="term" value="P:response to oxidative stress"/>
    <property type="evidence" value="ECO:0007669"/>
    <property type="project" value="InterPro"/>
</dbReference>
<dbReference type="PROSITE" id="PS50292">
    <property type="entry name" value="PEROXIDASE_3"/>
    <property type="match status" value="1"/>
</dbReference>
<dbReference type="OrthoDB" id="823504at2759"/>
<feature type="transmembrane region" description="Helical" evidence="6">
    <location>
        <begin position="12"/>
        <end position="32"/>
    </location>
</feature>
<name>A0A1Y1X332_9FUNG</name>
<feature type="binding site" description="axial binding residue" evidence="5">
    <location>
        <position position="370"/>
    </location>
    <ligand>
        <name>heme b</name>
        <dbReference type="ChEBI" id="CHEBI:60344"/>
    </ligand>
    <ligandPart>
        <name>Fe</name>
        <dbReference type="ChEBI" id="CHEBI:18248"/>
    </ligandPart>
</feature>
<dbReference type="STRING" id="1314790.A0A1Y1X332"/>
<keyword evidence="6" id="KW-0812">Transmembrane</keyword>
<keyword evidence="2" id="KW-0223">Dioxygenase</keyword>
<protein>
    <submittedName>
        <fullName evidence="7">Heme peroxidase</fullName>
    </submittedName>
</protein>
<dbReference type="AlphaFoldDB" id="A0A1Y1X332"/>
<proteinExistence type="predicted"/>
<evidence type="ECO:0000313" key="7">
    <source>
        <dbReference type="EMBL" id="ORX79734.1"/>
    </source>
</evidence>
<dbReference type="GO" id="GO:0020037">
    <property type="term" value="F:heme binding"/>
    <property type="evidence" value="ECO:0007669"/>
    <property type="project" value="InterPro"/>
</dbReference>
<keyword evidence="3" id="KW-0560">Oxidoreductase</keyword>
<dbReference type="InterPro" id="IPR050783">
    <property type="entry name" value="Oxylipin_biosynth_metab"/>
</dbReference>
<keyword evidence="7" id="KW-0575">Peroxidase</keyword>
<evidence type="ECO:0000256" key="1">
    <source>
        <dbReference type="ARBA" id="ARBA00022723"/>
    </source>
</evidence>
<keyword evidence="1 5" id="KW-0479">Metal-binding</keyword>
<dbReference type="InterPro" id="IPR010255">
    <property type="entry name" value="Haem_peroxidase_sf"/>
</dbReference>
<keyword evidence="4 5" id="KW-0408">Iron</keyword>
<keyword evidence="8" id="KW-1185">Reference proteome</keyword>
<evidence type="ECO:0000256" key="5">
    <source>
        <dbReference type="PIRSR" id="PIRSR619791-2"/>
    </source>
</evidence>
<gene>
    <name evidence="7" type="ORF">K493DRAFT_362488</name>
</gene>
<organism evidence="7 8">
    <name type="scientific">Basidiobolus meristosporus CBS 931.73</name>
    <dbReference type="NCBI Taxonomy" id="1314790"/>
    <lineage>
        <taxon>Eukaryota</taxon>
        <taxon>Fungi</taxon>
        <taxon>Fungi incertae sedis</taxon>
        <taxon>Zoopagomycota</taxon>
        <taxon>Entomophthoromycotina</taxon>
        <taxon>Basidiobolomycetes</taxon>
        <taxon>Basidiobolales</taxon>
        <taxon>Basidiobolaceae</taxon>
        <taxon>Basidiobolus</taxon>
    </lineage>
</organism>
<dbReference type="PANTHER" id="PTHR11903">
    <property type="entry name" value="PROSTAGLANDIN G/H SYNTHASE"/>
    <property type="match status" value="1"/>
</dbReference>
<accession>A0A1Y1X332</accession>
<dbReference type="Proteomes" id="UP000193498">
    <property type="component" value="Unassembled WGS sequence"/>
</dbReference>
<dbReference type="InParanoid" id="A0A1Y1X332"/>
<dbReference type="InterPro" id="IPR037120">
    <property type="entry name" value="Haem_peroxidase_sf_animal"/>
</dbReference>
<keyword evidence="5" id="KW-0349">Heme</keyword>
<evidence type="ECO:0000256" key="3">
    <source>
        <dbReference type="ARBA" id="ARBA00023002"/>
    </source>
</evidence>
<evidence type="ECO:0000256" key="2">
    <source>
        <dbReference type="ARBA" id="ARBA00022964"/>
    </source>
</evidence>
<evidence type="ECO:0000256" key="6">
    <source>
        <dbReference type="SAM" id="Phobius"/>
    </source>
</evidence>
<dbReference type="GO" id="GO:0006631">
    <property type="term" value="P:fatty acid metabolic process"/>
    <property type="evidence" value="ECO:0007669"/>
    <property type="project" value="UniProtKB-ARBA"/>
</dbReference>
<dbReference type="PANTHER" id="PTHR11903:SF37">
    <property type="entry name" value="PSI-PRODUCING OXYGENASE A"/>
    <property type="match status" value="1"/>
</dbReference>
<dbReference type="GO" id="GO:0004601">
    <property type="term" value="F:peroxidase activity"/>
    <property type="evidence" value="ECO:0007669"/>
    <property type="project" value="UniProtKB-KW"/>
</dbReference>
<dbReference type="Gene3D" id="1.10.640.10">
    <property type="entry name" value="Haem peroxidase domain superfamily, animal type"/>
    <property type="match status" value="1"/>
</dbReference>
<evidence type="ECO:0000256" key="4">
    <source>
        <dbReference type="ARBA" id="ARBA00023004"/>
    </source>
</evidence>
<dbReference type="EMBL" id="MCFE01000769">
    <property type="protein sequence ID" value="ORX79734.1"/>
    <property type="molecule type" value="Genomic_DNA"/>
</dbReference>
<dbReference type="Pfam" id="PF03098">
    <property type="entry name" value="An_peroxidase"/>
    <property type="match status" value="2"/>
</dbReference>
<reference evidence="7 8" key="1">
    <citation type="submission" date="2016-07" db="EMBL/GenBank/DDBJ databases">
        <title>Pervasive Adenine N6-methylation of Active Genes in Fungi.</title>
        <authorList>
            <consortium name="DOE Joint Genome Institute"/>
            <person name="Mondo S.J."/>
            <person name="Dannebaum R.O."/>
            <person name="Kuo R.C."/>
            <person name="Labutti K."/>
            <person name="Haridas S."/>
            <person name="Kuo A."/>
            <person name="Salamov A."/>
            <person name="Ahrendt S.R."/>
            <person name="Lipzen A."/>
            <person name="Sullivan W."/>
            <person name="Andreopoulos W.B."/>
            <person name="Clum A."/>
            <person name="Lindquist E."/>
            <person name="Daum C."/>
            <person name="Ramamoorthy G.K."/>
            <person name="Gryganskyi A."/>
            <person name="Culley D."/>
            <person name="Magnuson J.K."/>
            <person name="James T.Y."/>
            <person name="O'Malley M.A."/>
            <person name="Stajich J.E."/>
            <person name="Spatafora J.W."/>
            <person name="Visel A."/>
            <person name="Grigoriev I.V."/>
        </authorList>
    </citation>
    <scope>NUCLEOTIDE SEQUENCE [LARGE SCALE GENOMIC DNA]</scope>
    <source>
        <strain evidence="7 8">CBS 931.73</strain>
    </source>
</reference>
<keyword evidence="6" id="KW-0472">Membrane</keyword>
<keyword evidence="6" id="KW-1133">Transmembrane helix</keyword>